<feature type="chain" id="PRO_5046275070" evidence="1">
    <location>
        <begin position="26"/>
        <end position="152"/>
    </location>
</feature>
<dbReference type="Proteomes" id="UP001185659">
    <property type="component" value="Unassembled WGS sequence"/>
</dbReference>
<dbReference type="PROSITE" id="PS51257">
    <property type="entry name" value="PROKAR_LIPOPROTEIN"/>
    <property type="match status" value="1"/>
</dbReference>
<dbReference type="InterPro" id="IPR013096">
    <property type="entry name" value="Cupin_2"/>
</dbReference>
<dbReference type="InterPro" id="IPR011051">
    <property type="entry name" value="RmlC_Cupin_sf"/>
</dbReference>
<dbReference type="SUPFAM" id="SSF51182">
    <property type="entry name" value="RmlC-like cupins"/>
    <property type="match status" value="1"/>
</dbReference>
<dbReference type="InterPro" id="IPR014710">
    <property type="entry name" value="RmlC-like_jellyroll"/>
</dbReference>
<dbReference type="RefSeq" id="WP_317560329.1">
    <property type="nucleotide sequence ID" value="NZ_JAWLIP010000001.1"/>
</dbReference>
<protein>
    <submittedName>
        <fullName evidence="3">Cupin domain-containing protein</fullName>
    </submittedName>
</protein>
<dbReference type="Pfam" id="PF07883">
    <property type="entry name" value="Cupin_2"/>
    <property type="match status" value="1"/>
</dbReference>
<sequence length="152" mass="16945">MKRFARHALPLVAMLAVIAACTDQALIKKRMISFPVSELEWIELPDSGGIKYANVRGDLAGESPYEAFVLFPAGKSNPYHYHSRDISTVVMQGTFYAVVDGERTEYPAGSFYFLPGRLDHFSGCAEGQDCLLFQYQDEGFDLVPQRVKAKAD</sequence>
<evidence type="ECO:0000256" key="1">
    <source>
        <dbReference type="SAM" id="SignalP"/>
    </source>
</evidence>
<organism evidence="3 4">
    <name type="scientific">Nitratireductor aquimarinus</name>
    <dbReference type="NCBI Taxonomy" id="889300"/>
    <lineage>
        <taxon>Bacteria</taxon>
        <taxon>Pseudomonadati</taxon>
        <taxon>Pseudomonadota</taxon>
        <taxon>Alphaproteobacteria</taxon>
        <taxon>Hyphomicrobiales</taxon>
        <taxon>Phyllobacteriaceae</taxon>
        <taxon>Nitratireductor</taxon>
    </lineage>
</organism>
<keyword evidence="1" id="KW-0732">Signal</keyword>
<proteinExistence type="predicted"/>
<keyword evidence="4" id="KW-1185">Reference proteome</keyword>
<feature type="signal peptide" evidence="1">
    <location>
        <begin position="1"/>
        <end position="25"/>
    </location>
</feature>
<comment type="caution">
    <text evidence="3">The sequence shown here is derived from an EMBL/GenBank/DDBJ whole genome shotgun (WGS) entry which is preliminary data.</text>
</comment>
<evidence type="ECO:0000313" key="3">
    <source>
        <dbReference type="EMBL" id="MDV6225112.1"/>
    </source>
</evidence>
<name>A0ABU4AFT5_9HYPH</name>
<accession>A0ABU4AFT5</accession>
<reference evidence="3 4" key="1">
    <citation type="submission" date="2023-10" db="EMBL/GenBank/DDBJ databases">
        <authorList>
            <person name="Venkata Ramana C."/>
            <person name="Sasikala C."/>
            <person name="Dhurka M."/>
        </authorList>
    </citation>
    <scope>NUCLEOTIDE SEQUENCE [LARGE SCALE GENOMIC DNA]</scope>
    <source>
        <strain evidence="3 4">KCTC 32151</strain>
    </source>
</reference>
<evidence type="ECO:0000259" key="2">
    <source>
        <dbReference type="Pfam" id="PF07883"/>
    </source>
</evidence>
<dbReference type="Gene3D" id="2.60.120.10">
    <property type="entry name" value="Jelly Rolls"/>
    <property type="match status" value="1"/>
</dbReference>
<gene>
    <name evidence="3" type="ORF">R2G56_02335</name>
</gene>
<feature type="domain" description="Cupin type-2" evidence="2">
    <location>
        <begin position="68"/>
        <end position="121"/>
    </location>
</feature>
<evidence type="ECO:0000313" key="4">
    <source>
        <dbReference type="Proteomes" id="UP001185659"/>
    </source>
</evidence>
<dbReference type="EMBL" id="JAWLIP010000001">
    <property type="protein sequence ID" value="MDV6225112.1"/>
    <property type="molecule type" value="Genomic_DNA"/>
</dbReference>